<proteinExistence type="predicted"/>
<dbReference type="EMBL" id="LNFO01002356">
    <property type="protein sequence ID" value="KUF86091.1"/>
    <property type="molecule type" value="Genomic_DNA"/>
</dbReference>
<feature type="chain" id="PRO_5006940741" description="RxLR effector protein" evidence="1">
    <location>
        <begin position="19"/>
        <end position="519"/>
    </location>
</feature>
<organism evidence="2 3">
    <name type="scientific">Phytophthora nicotianae</name>
    <name type="common">Potato buckeye rot agent</name>
    <name type="synonym">Phytophthora parasitica</name>
    <dbReference type="NCBI Taxonomy" id="4792"/>
    <lineage>
        <taxon>Eukaryota</taxon>
        <taxon>Sar</taxon>
        <taxon>Stramenopiles</taxon>
        <taxon>Oomycota</taxon>
        <taxon>Peronosporomycetes</taxon>
        <taxon>Peronosporales</taxon>
        <taxon>Peronosporaceae</taxon>
        <taxon>Phytophthora</taxon>
    </lineage>
</organism>
<dbReference type="AlphaFoldDB" id="A0A0W8CPE1"/>
<evidence type="ECO:0008006" key="4">
    <source>
        <dbReference type="Google" id="ProtNLM"/>
    </source>
</evidence>
<dbReference type="Proteomes" id="UP000052943">
    <property type="component" value="Unassembled WGS sequence"/>
</dbReference>
<keyword evidence="1" id="KW-0732">Signal</keyword>
<feature type="signal peptide" evidence="1">
    <location>
        <begin position="1"/>
        <end position="18"/>
    </location>
</feature>
<dbReference type="OrthoDB" id="99743at2759"/>
<evidence type="ECO:0000313" key="3">
    <source>
        <dbReference type="Proteomes" id="UP000052943"/>
    </source>
</evidence>
<protein>
    <recommendedName>
        <fullName evidence="4">RxLR effector protein</fullName>
    </recommendedName>
</protein>
<name>A0A0W8CPE1_PHYNI</name>
<accession>A0A0W8CPE1</accession>
<comment type="caution">
    <text evidence="2">The sequence shown here is derived from an EMBL/GenBank/DDBJ whole genome shotgun (WGS) entry which is preliminary data.</text>
</comment>
<reference evidence="2 3" key="1">
    <citation type="submission" date="2015-11" db="EMBL/GenBank/DDBJ databases">
        <title>Genomes and virulence difference between two physiological races of Phytophthora nicotianae.</title>
        <authorList>
            <person name="Liu H."/>
            <person name="Ma X."/>
            <person name="Yu H."/>
            <person name="Fang D."/>
            <person name="Li Y."/>
            <person name="Wang X."/>
            <person name="Wang W."/>
            <person name="Dong Y."/>
            <person name="Xiao B."/>
        </authorList>
    </citation>
    <scope>NUCLEOTIDE SEQUENCE [LARGE SCALE GENOMIC DNA]</scope>
    <source>
        <strain evidence="3">race 0</strain>
    </source>
</reference>
<evidence type="ECO:0000256" key="1">
    <source>
        <dbReference type="SAM" id="SignalP"/>
    </source>
</evidence>
<evidence type="ECO:0000313" key="2">
    <source>
        <dbReference type="EMBL" id="KUF86091.1"/>
    </source>
</evidence>
<gene>
    <name evidence="2" type="ORF">AM587_10008149</name>
</gene>
<sequence length="519" mass="58500">MSSIYWIMWLYSLLGTLATLLVCVESASISATSDPDTFQELSLKPEGAATDRLLRSADTSDELSENRVTNAGIEKITNLFKTGVTKTKTSGQHSADEILKKFKLENGIEEALVSPNLKAMEDYVKDLNSKNRFKKTSMIRLFTKYYGDDVVAKALSKVQGSAHSADAVDTIKQLRMEQLTAWLKSKKSVDDVFKLLKLRDDSLMAFVSPKMAMLDDYIKLFNREKSSGKTLAKTLVTGFGESQFVSLLQLGLKNSYTKDLATSLETELVNLWLASKFKPGDIMKKLKLDEDMGLALANQSRQSRELLTRYISVYNQRYPNSKTSLVATFTARYGDDVVAETLYMARQAPDSKRLAIDLQKQQYMEWQKSGKSADDVFKALKVKVEDFATIISPKLESLYEYIKILKTNDLRGAPDDFTVVRSGLGGDGDLARMLVRSFTVSDALNMDAASSMATVYEKKLFKRWTNDSIEPKTIYSKFLNVEETSANTWEKAFASRYASYFEKNKFSSNLVNFNDPRRL</sequence>